<dbReference type="AlphaFoldDB" id="A0A8H3A7G9"/>
<sequence>MAQFRQLEQEHGESWSKEDLDQARIGFRNALAKDFNDFYGTDENDLASWQKLCTVLNLGNIPNELESCRKLVKSKYVNIVDLVETPYSGEPVEHFKSEAELSAYTKRTGKYFPRDNANAGNLLQYLLRRIIVPRQSEQHPRRRRAKKKNVDQGTKSRVL</sequence>
<dbReference type="OrthoDB" id="6105938at2759"/>
<comment type="caution">
    <text evidence="2">The sequence shown here is derived from an EMBL/GenBank/DDBJ whole genome shotgun (WGS) entry which is preliminary data.</text>
</comment>
<evidence type="ECO:0000256" key="1">
    <source>
        <dbReference type="SAM" id="MobiDB-lite"/>
    </source>
</evidence>
<feature type="region of interest" description="Disordered" evidence="1">
    <location>
        <begin position="136"/>
        <end position="159"/>
    </location>
</feature>
<reference evidence="2" key="1">
    <citation type="submission" date="2021-01" db="EMBL/GenBank/DDBJ databases">
        <authorList>
            <person name="Kaushik A."/>
        </authorList>
    </citation>
    <scope>NUCLEOTIDE SEQUENCE</scope>
    <source>
        <strain evidence="2">AG3-1AP</strain>
    </source>
</reference>
<protein>
    <submittedName>
        <fullName evidence="2">Uncharacterized protein</fullName>
    </submittedName>
</protein>
<dbReference type="PANTHER" id="PTHR38846">
    <property type="entry name" value="C3H1-TYPE DOMAIN-CONTAINING PROTEIN"/>
    <property type="match status" value="1"/>
</dbReference>
<dbReference type="EMBL" id="CAJMWV010000698">
    <property type="protein sequence ID" value="CAE6411270.1"/>
    <property type="molecule type" value="Genomic_DNA"/>
</dbReference>
<organism evidence="2 3">
    <name type="scientific">Rhizoctonia solani</name>
    <dbReference type="NCBI Taxonomy" id="456999"/>
    <lineage>
        <taxon>Eukaryota</taxon>
        <taxon>Fungi</taxon>
        <taxon>Dikarya</taxon>
        <taxon>Basidiomycota</taxon>
        <taxon>Agaricomycotina</taxon>
        <taxon>Agaricomycetes</taxon>
        <taxon>Cantharellales</taxon>
        <taxon>Ceratobasidiaceae</taxon>
        <taxon>Rhizoctonia</taxon>
    </lineage>
</organism>
<dbReference type="Proteomes" id="UP000663831">
    <property type="component" value="Unassembled WGS sequence"/>
</dbReference>
<evidence type="ECO:0000313" key="2">
    <source>
        <dbReference type="EMBL" id="CAE6411270.1"/>
    </source>
</evidence>
<name>A0A8H3A7G9_9AGAM</name>
<proteinExistence type="predicted"/>
<evidence type="ECO:0000313" key="3">
    <source>
        <dbReference type="Proteomes" id="UP000663831"/>
    </source>
</evidence>
<accession>A0A8H3A7G9</accession>
<dbReference type="PANTHER" id="PTHR38846:SF1">
    <property type="entry name" value="C3H1-TYPE DOMAIN-CONTAINING PROTEIN"/>
    <property type="match status" value="1"/>
</dbReference>
<gene>
    <name evidence="2" type="ORF">RDB_LOCUS22023</name>
</gene>